<keyword evidence="4" id="KW-0812">Transmembrane</keyword>
<dbReference type="PANTHER" id="PTHR43531:SF11">
    <property type="entry name" value="METHYL-ACCEPTING CHEMOTAXIS PROTEIN 3"/>
    <property type="match status" value="1"/>
</dbReference>
<dbReference type="PROSITE" id="PS50111">
    <property type="entry name" value="CHEMOTAXIS_TRANSDUC_2"/>
    <property type="match status" value="1"/>
</dbReference>
<dbReference type="Proteomes" id="UP001595636">
    <property type="component" value="Unassembled WGS sequence"/>
</dbReference>
<dbReference type="PANTHER" id="PTHR43531">
    <property type="entry name" value="PROTEIN ICFG"/>
    <property type="match status" value="1"/>
</dbReference>
<feature type="transmembrane region" description="Helical" evidence="4">
    <location>
        <begin position="12"/>
        <end position="33"/>
    </location>
</feature>
<dbReference type="PROSITE" id="PS50885">
    <property type="entry name" value="HAMP"/>
    <property type="match status" value="1"/>
</dbReference>
<dbReference type="SMART" id="SM00304">
    <property type="entry name" value="HAMP"/>
    <property type="match status" value="1"/>
</dbReference>
<keyword evidence="4" id="KW-0472">Membrane</keyword>
<dbReference type="Pfam" id="PF00015">
    <property type="entry name" value="MCPsignal"/>
    <property type="match status" value="1"/>
</dbReference>
<feature type="domain" description="HAMP" evidence="6">
    <location>
        <begin position="213"/>
        <end position="265"/>
    </location>
</feature>
<dbReference type="Gene3D" id="6.10.340.10">
    <property type="match status" value="1"/>
</dbReference>
<accession>A0ABV7TVU5</accession>
<gene>
    <name evidence="7" type="ORF">ACFOKJ_12215</name>
</gene>
<comment type="similarity">
    <text evidence="2">Belongs to the methyl-accepting chemotaxis (MCP) protein family.</text>
</comment>
<dbReference type="Pfam" id="PF00672">
    <property type="entry name" value="HAMP"/>
    <property type="match status" value="1"/>
</dbReference>
<organism evidence="7 8">
    <name type="scientific">Vogesella amnigena</name>
    <dbReference type="NCBI Taxonomy" id="1507449"/>
    <lineage>
        <taxon>Bacteria</taxon>
        <taxon>Pseudomonadati</taxon>
        <taxon>Pseudomonadota</taxon>
        <taxon>Betaproteobacteria</taxon>
        <taxon>Neisseriales</taxon>
        <taxon>Chromobacteriaceae</taxon>
        <taxon>Vogesella</taxon>
    </lineage>
</organism>
<keyword evidence="4" id="KW-1133">Transmembrane helix</keyword>
<dbReference type="CDD" id="cd19411">
    <property type="entry name" value="MCP2201-like_sensor"/>
    <property type="match status" value="1"/>
</dbReference>
<dbReference type="InterPro" id="IPR024478">
    <property type="entry name" value="HlyB_4HB_MCP"/>
</dbReference>
<proteinExistence type="inferred from homology"/>
<feature type="transmembrane region" description="Helical" evidence="4">
    <location>
        <begin position="191"/>
        <end position="212"/>
    </location>
</feature>
<evidence type="ECO:0000256" key="1">
    <source>
        <dbReference type="ARBA" id="ARBA00022500"/>
    </source>
</evidence>
<dbReference type="InterPro" id="IPR003660">
    <property type="entry name" value="HAMP_dom"/>
</dbReference>
<dbReference type="CDD" id="cd06225">
    <property type="entry name" value="HAMP"/>
    <property type="match status" value="1"/>
</dbReference>
<evidence type="ECO:0000313" key="8">
    <source>
        <dbReference type="Proteomes" id="UP001595636"/>
    </source>
</evidence>
<dbReference type="InterPro" id="IPR004090">
    <property type="entry name" value="Chemotax_Me-accpt_rcpt"/>
</dbReference>
<reference evidence="8" key="1">
    <citation type="journal article" date="2019" name="Int. J. Syst. Evol. Microbiol.">
        <title>The Global Catalogue of Microorganisms (GCM) 10K type strain sequencing project: providing services to taxonomists for standard genome sequencing and annotation.</title>
        <authorList>
            <consortium name="The Broad Institute Genomics Platform"/>
            <consortium name="The Broad Institute Genome Sequencing Center for Infectious Disease"/>
            <person name="Wu L."/>
            <person name="Ma J."/>
        </authorList>
    </citation>
    <scope>NUCLEOTIDE SEQUENCE [LARGE SCALE GENOMIC DNA]</scope>
    <source>
        <strain evidence="8">KCTC 42195</strain>
    </source>
</reference>
<dbReference type="InterPro" id="IPR047347">
    <property type="entry name" value="YvaQ-like_sensor"/>
</dbReference>
<keyword evidence="3" id="KW-0807">Transducer</keyword>
<dbReference type="SUPFAM" id="SSF58104">
    <property type="entry name" value="Methyl-accepting chemotaxis protein (MCP) signaling domain"/>
    <property type="match status" value="1"/>
</dbReference>
<keyword evidence="8" id="KW-1185">Reference proteome</keyword>
<dbReference type="InterPro" id="IPR004089">
    <property type="entry name" value="MCPsignal_dom"/>
</dbReference>
<evidence type="ECO:0000256" key="3">
    <source>
        <dbReference type="PROSITE-ProRule" id="PRU00284"/>
    </source>
</evidence>
<name>A0ABV7TVU5_9NEIS</name>
<comment type="caution">
    <text evidence="7">The sequence shown here is derived from an EMBL/GenBank/DDBJ whole genome shotgun (WGS) entry which is preliminary data.</text>
</comment>
<evidence type="ECO:0000313" key="7">
    <source>
        <dbReference type="EMBL" id="MFC3626885.1"/>
    </source>
</evidence>
<dbReference type="Gene3D" id="1.10.287.950">
    <property type="entry name" value="Methyl-accepting chemotaxis protein"/>
    <property type="match status" value="1"/>
</dbReference>
<evidence type="ECO:0000256" key="4">
    <source>
        <dbReference type="SAM" id="Phobius"/>
    </source>
</evidence>
<dbReference type="InterPro" id="IPR051310">
    <property type="entry name" value="MCP_chemotaxis"/>
</dbReference>
<dbReference type="RefSeq" id="WP_390279979.1">
    <property type="nucleotide sequence ID" value="NZ_JBHRYH010000025.1"/>
</dbReference>
<evidence type="ECO:0000256" key="2">
    <source>
        <dbReference type="ARBA" id="ARBA00029447"/>
    </source>
</evidence>
<protein>
    <submittedName>
        <fullName evidence="7">Methyl-accepting chemotaxis protein</fullName>
    </submittedName>
</protein>
<feature type="domain" description="Methyl-accepting transducer" evidence="5">
    <location>
        <begin position="270"/>
        <end position="506"/>
    </location>
</feature>
<dbReference type="EMBL" id="JBHRYH010000025">
    <property type="protein sequence ID" value="MFC3626885.1"/>
    <property type="molecule type" value="Genomic_DNA"/>
</dbReference>
<evidence type="ECO:0000259" key="5">
    <source>
        <dbReference type="PROSITE" id="PS50111"/>
    </source>
</evidence>
<dbReference type="PRINTS" id="PR00260">
    <property type="entry name" value="CHEMTRNSDUCR"/>
</dbReference>
<dbReference type="Pfam" id="PF12729">
    <property type="entry name" value="4HB_MCP_1"/>
    <property type="match status" value="1"/>
</dbReference>
<evidence type="ECO:0000259" key="6">
    <source>
        <dbReference type="PROSITE" id="PS50885"/>
    </source>
</evidence>
<dbReference type="SMART" id="SM00283">
    <property type="entry name" value="MA"/>
    <property type="match status" value="1"/>
</dbReference>
<sequence>MSFNFNMTVGKRLGVGFSLVLTLLVMIVTLGVWRLHEVALATQEMMHRPIAKERLVSDWHTNIIAGVRRSTAVAVSKDENLAQFFAEDQKNATKQNNALQQQIGTLLSSAEEKAMFAEIGNKRQHFLQARDSMTNAKKAGQKELAEQLFRAQFLPASKMYLEKMQAFLGLQRRELDRHARYVDEIYRESRIWMLTLGIGAVLLGILVAWAIARTITRPLKQAIEVAKQVAAGDLTVKVKTNATDETGNLLRALAAMSDGLSLAVERVRYQAEEAAMMTSQIASASQQIAHRSQTQTVAAASTAVAVEKISAGIISISQHANELQGLTQTSLVQVQEGNRAMDLMVEEVRNTEQSVESIAISVHEFVASVRTITDMTGQVKSIAEQTNLLALNAAIEAARAGEAGRGFAVVADEVKKLAAESANSACHIDEITTLLNCQSVKVERFLDSGQLALNASRQYLESLIFVLAESGASAEKASRGVMLMAGSVQGQAEASQGISLNVEQIARMANDNHVAIQSSNELTIKMKQLSDQLYESVAMFKI</sequence>
<keyword evidence="1" id="KW-0145">Chemotaxis</keyword>